<gene>
    <name evidence="1" type="ORF">D5R40_34315</name>
</gene>
<dbReference type="EMBL" id="RCBY01000595">
    <property type="protein sequence ID" value="RQH14399.1"/>
    <property type="molecule type" value="Genomic_DNA"/>
</dbReference>
<dbReference type="Proteomes" id="UP000269154">
    <property type="component" value="Unassembled WGS sequence"/>
</dbReference>
<comment type="caution">
    <text evidence="1">The sequence shown here is derived from an EMBL/GenBank/DDBJ whole genome shotgun (WGS) entry which is preliminary data.</text>
</comment>
<dbReference type="RefSeq" id="WP_205127857.1">
    <property type="nucleotide sequence ID" value="NZ_CAWOLW010000551.1"/>
</dbReference>
<accession>A0A3N6NF28</accession>
<name>A0A3N6NF28_9CYAN</name>
<reference evidence="1 2" key="1">
    <citation type="journal article" date="2018" name="ACS Chem. Biol.">
        <title>Ketoreductase domain dysfunction expands chemodiversity: malyngamide biosynthesis in the cyanobacterium Okeania hirsuta.</title>
        <authorList>
            <person name="Moss N.A."/>
            <person name="Leao T."/>
            <person name="Rankin M."/>
            <person name="McCullough T.M."/>
            <person name="Qu P."/>
            <person name="Korobeynikov A."/>
            <person name="Smith J.L."/>
            <person name="Gerwick L."/>
            <person name="Gerwick W.H."/>
        </authorList>
    </citation>
    <scope>NUCLEOTIDE SEQUENCE [LARGE SCALE GENOMIC DNA]</scope>
    <source>
        <strain evidence="1 2">PAB10Feb10-1</strain>
    </source>
</reference>
<protein>
    <recommendedName>
        <fullName evidence="3">HYR domain-containing protein</fullName>
    </recommendedName>
</protein>
<evidence type="ECO:0000313" key="1">
    <source>
        <dbReference type="EMBL" id="RQH14399.1"/>
    </source>
</evidence>
<dbReference type="AlphaFoldDB" id="A0A3N6NF28"/>
<evidence type="ECO:0008006" key="3">
    <source>
        <dbReference type="Google" id="ProtNLM"/>
    </source>
</evidence>
<organism evidence="1 2">
    <name type="scientific">Okeania hirsuta</name>
    <dbReference type="NCBI Taxonomy" id="1458930"/>
    <lineage>
        <taxon>Bacteria</taxon>
        <taxon>Bacillati</taxon>
        <taxon>Cyanobacteriota</taxon>
        <taxon>Cyanophyceae</taxon>
        <taxon>Oscillatoriophycideae</taxon>
        <taxon>Oscillatoriales</taxon>
        <taxon>Microcoleaceae</taxon>
        <taxon>Okeania</taxon>
    </lineage>
</organism>
<keyword evidence="2" id="KW-1185">Reference proteome</keyword>
<feature type="non-terminal residue" evidence="1">
    <location>
        <position position="1"/>
    </location>
</feature>
<sequence length="145" mass="16006">CGNVSSCEIKVTVRDDEAPQPLCIVGLSASIYEENGSFMARLDATAFDAGAQDNCTPSNLLKYTIRRNEEGQTTPPSSTTITFDCDDVGTQLVQLWVTDALGNSSYCLTYIDVQDNNRLCPQTNNILMRSCRRNSHGSKRVRTRC</sequence>
<proteinExistence type="predicted"/>
<evidence type="ECO:0000313" key="2">
    <source>
        <dbReference type="Proteomes" id="UP000269154"/>
    </source>
</evidence>